<feature type="compositionally biased region" description="Polar residues" evidence="2">
    <location>
        <begin position="1157"/>
        <end position="1167"/>
    </location>
</feature>
<proteinExistence type="predicted"/>
<accession>A0A0X3Q414</accession>
<feature type="compositionally biased region" description="Basic and acidic residues" evidence="2">
    <location>
        <begin position="635"/>
        <end position="645"/>
    </location>
</feature>
<dbReference type="EMBL" id="GEEE01004484">
    <property type="protein sequence ID" value="JAP58741.1"/>
    <property type="molecule type" value="Transcribed_RNA"/>
</dbReference>
<dbReference type="AlphaFoldDB" id="A0A0X3Q414"/>
<keyword evidence="1" id="KW-0175">Coiled coil</keyword>
<sequence length="1174" mass="129863">GRSLAGLQKGTFEPITARLSYRQRHLGVGEFARIQSREFLRMEDLALYNESFESLGDLDINGANEEARVWMRQCRSLEAELVSSRARIARLEAECSGLKVTSDQVIKNFAVIKYASRATIIQLKKEIRAHLRRSGHTTPACSRDHSKCLSVPILNPCHPLESKDVLEYFDAVTSFCDCSSSKATQEKNPTSRPTGSRVSPNSTKTALRECHENASRASLQKPGAHTRSLSSSSSSSSTGSSTSSGSSYSSSAASGPSNQPSRHATIPRTSRETEPPVQEKPSTRLSLSRGQKEGNEKLRDDVYWEGCQAAFKRYDSPPRDDRRRESYERPRRLSPENHHVGERRSRLQKPSTDSINRRHTRQSEKSRSSHAEEDTRKLRDVHTLGAVKVSHKQTPHNYDTGVYQRHPQVSLTGRVEPRGSQRMSSYSPPPDQTIRPSRATEHPVSDSRAYPRTQIKDRSRHDKTEFSERNYATNKDLGRTILTSPNFLKNTTQSADGTSVVTPVPSSTADVAVGLVSVPPDYAEAHLLRVVQASVRNARNHHSAAVTMGVPSRGKKLTDEENSAMEAYLCAEEQHCLQRLSSSSKSDVNPSDGRPKSATLFTKRQIAKQKPTPHTSSTPTPSPTEPAPPQPPPEASDKENLERPRQVSNQPPNQEMIGRAEDEVTPVVATTQTTTETRRENEGDTDSQHQQVPLQTVTDPSQFIYEDIINAFDAEEEKEGDGKAAGSKAISGIGDSGEGDGMPGLDADFDICLAEPKPRPSGRPRTPDEPGGDEEAHYEQLGRDGDEDEEVASSDDQASGPLNSLADVVVVGEVAEEDAGATATTEERDLTTRSGRSELAQDRSYSPGFDRAESPRIDVEEVTPEDADEKLVEELEDGEELTDGEADLEDEEEEEAAETDEEGDRGRPAKRPRHRSLERSVTSRRDTSSRKHTDSFNYSESSDGGAGADDSGQTGHRNRSRPRNSMTPHTRQFRHSERERQYSGGGPRERSPSDLRPHPCDNHLQTHSSRARKASPSVSRRKHSEFRGSSDTLLSAPPPVRRAAVSPARYAQPGSVNRRYRPTAPSHGSGSNTVKRHFPRPSERSLTRVDHDKRSLPLRASVAYRKPPVASDRPREAATGSRYSSQSTRDSSLSHRRISLNNRLPLMDRNAVRRSSALKNSHNSARTGSRFVRR</sequence>
<feature type="compositionally biased region" description="Basic and acidic residues" evidence="2">
    <location>
        <begin position="974"/>
        <end position="1001"/>
    </location>
</feature>
<feature type="compositionally biased region" description="Low complexity" evidence="2">
    <location>
        <begin position="724"/>
        <end position="733"/>
    </location>
</feature>
<feature type="region of interest" description="Disordered" evidence="2">
    <location>
        <begin position="181"/>
        <end position="300"/>
    </location>
</feature>
<reference evidence="3" key="1">
    <citation type="submission" date="2016-01" db="EMBL/GenBank/DDBJ databases">
        <title>Reference transcriptome for the parasite Schistocephalus solidus: insights into the molecular evolution of parasitism.</title>
        <authorList>
            <person name="Hebert F.O."/>
            <person name="Grambauer S."/>
            <person name="Barber I."/>
            <person name="Landry C.R."/>
            <person name="Aubin-Horth N."/>
        </authorList>
    </citation>
    <scope>NUCLEOTIDE SEQUENCE</scope>
</reference>
<feature type="compositionally biased region" description="Basic and acidic residues" evidence="2">
    <location>
        <begin position="1080"/>
        <end position="1095"/>
    </location>
</feature>
<gene>
    <name evidence="3" type="ORF">TR155795</name>
</gene>
<feature type="compositionally biased region" description="Basic and acidic residues" evidence="2">
    <location>
        <begin position="454"/>
        <end position="468"/>
    </location>
</feature>
<evidence type="ECO:0000313" key="3">
    <source>
        <dbReference type="EMBL" id="JAP58741.1"/>
    </source>
</evidence>
<feature type="compositionally biased region" description="Basic and acidic residues" evidence="2">
    <location>
        <begin position="850"/>
        <end position="859"/>
    </location>
</feature>
<feature type="region of interest" description="Disordered" evidence="2">
    <location>
        <begin position="581"/>
        <end position="701"/>
    </location>
</feature>
<name>A0A0X3Q414_SCHSO</name>
<evidence type="ECO:0000256" key="2">
    <source>
        <dbReference type="SAM" id="MobiDB-lite"/>
    </source>
</evidence>
<feature type="non-terminal residue" evidence="3">
    <location>
        <position position="1"/>
    </location>
</feature>
<evidence type="ECO:0000256" key="1">
    <source>
        <dbReference type="SAM" id="Coils"/>
    </source>
</evidence>
<feature type="compositionally biased region" description="Basic and acidic residues" evidence="2">
    <location>
        <begin position="361"/>
        <end position="382"/>
    </location>
</feature>
<feature type="compositionally biased region" description="Low complexity" evidence="2">
    <location>
        <begin position="1121"/>
        <end position="1131"/>
    </location>
</feature>
<protein>
    <submittedName>
        <fullName evidence="3">Uncharacterized protein</fullName>
    </submittedName>
</protein>
<feature type="compositionally biased region" description="Basic and acidic residues" evidence="2">
    <location>
        <begin position="313"/>
        <end position="345"/>
    </location>
</feature>
<feature type="compositionally biased region" description="Basic and acidic residues" evidence="2">
    <location>
        <begin position="825"/>
        <end position="841"/>
    </location>
</feature>
<feature type="compositionally biased region" description="Polar residues" evidence="2">
    <location>
        <begin position="181"/>
        <end position="205"/>
    </location>
</feature>
<feature type="compositionally biased region" description="Basic and acidic residues" evidence="2">
    <location>
        <begin position="774"/>
        <end position="784"/>
    </location>
</feature>
<feature type="compositionally biased region" description="Acidic residues" evidence="2">
    <location>
        <begin position="874"/>
        <end position="903"/>
    </location>
</feature>
<feature type="compositionally biased region" description="Low complexity" evidence="2">
    <location>
        <begin position="665"/>
        <end position="675"/>
    </location>
</feature>
<feature type="compositionally biased region" description="Basic and acidic residues" evidence="2">
    <location>
        <begin position="915"/>
        <end position="934"/>
    </location>
</feature>
<organism evidence="3">
    <name type="scientific">Schistocephalus solidus</name>
    <name type="common">Tapeworm</name>
    <dbReference type="NCBI Taxonomy" id="70667"/>
    <lineage>
        <taxon>Eukaryota</taxon>
        <taxon>Metazoa</taxon>
        <taxon>Spiralia</taxon>
        <taxon>Lophotrochozoa</taxon>
        <taxon>Platyhelminthes</taxon>
        <taxon>Cestoda</taxon>
        <taxon>Eucestoda</taxon>
        <taxon>Diphyllobothriidea</taxon>
        <taxon>Diphyllobothriidae</taxon>
        <taxon>Schistocephalus</taxon>
    </lineage>
</organism>
<feature type="coiled-coil region" evidence="1">
    <location>
        <begin position="60"/>
        <end position="94"/>
    </location>
</feature>
<feature type="region of interest" description="Disordered" evidence="2">
    <location>
        <begin position="313"/>
        <end position="471"/>
    </location>
</feature>
<feature type="region of interest" description="Disordered" evidence="2">
    <location>
        <begin position="713"/>
        <end position="1174"/>
    </location>
</feature>
<feature type="compositionally biased region" description="Low complexity" evidence="2">
    <location>
        <begin position="228"/>
        <end position="257"/>
    </location>
</feature>
<feature type="compositionally biased region" description="Pro residues" evidence="2">
    <location>
        <begin position="620"/>
        <end position="634"/>
    </location>
</feature>
<feature type="compositionally biased region" description="Basic residues" evidence="2">
    <location>
        <begin position="1009"/>
        <end position="1024"/>
    </location>
</feature>
<feature type="compositionally biased region" description="Basic and acidic residues" evidence="2">
    <location>
        <begin position="290"/>
        <end position="300"/>
    </location>
</feature>
<feature type="compositionally biased region" description="Polar residues" evidence="2">
    <location>
        <begin position="688"/>
        <end position="701"/>
    </location>
</feature>